<name>A0A512B8I9_9BACT</name>
<dbReference type="SUPFAM" id="SSF141571">
    <property type="entry name" value="Pentapeptide repeat-like"/>
    <property type="match status" value="1"/>
</dbReference>
<dbReference type="Pfam" id="PF13676">
    <property type="entry name" value="TIR_2"/>
    <property type="match status" value="1"/>
</dbReference>
<dbReference type="InterPro" id="IPR000157">
    <property type="entry name" value="TIR_dom"/>
</dbReference>
<comment type="caution">
    <text evidence="2">The sequence shown here is derived from an EMBL/GenBank/DDBJ whole genome shotgun (WGS) entry which is preliminary data.</text>
</comment>
<accession>A0A512B8I9</accession>
<dbReference type="Pfam" id="PF00805">
    <property type="entry name" value="Pentapeptide"/>
    <property type="match status" value="2"/>
</dbReference>
<proteinExistence type="predicted"/>
<dbReference type="SUPFAM" id="SSF52200">
    <property type="entry name" value="Toll/Interleukin receptor TIR domain"/>
    <property type="match status" value="1"/>
</dbReference>
<gene>
    <name evidence="2" type="ORF">SAE01_07770</name>
</gene>
<dbReference type="PANTHER" id="PTHR14136:SF17">
    <property type="entry name" value="BTB_POZ DOMAIN-CONTAINING PROTEIN KCTD9"/>
    <property type="match status" value="1"/>
</dbReference>
<organism evidence="2 3">
    <name type="scientific">Segetibacter aerophilus</name>
    <dbReference type="NCBI Taxonomy" id="670293"/>
    <lineage>
        <taxon>Bacteria</taxon>
        <taxon>Pseudomonadati</taxon>
        <taxon>Bacteroidota</taxon>
        <taxon>Chitinophagia</taxon>
        <taxon>Chitinophagales</taxon>
        <taxon>Chitinophagaceae</taxon>
        <taxon>Segetibacter</taxon>
    </lineage>
</organism>
<reference evidence="2 3" key="1">
    <citation type="submission" date="2019-07" db="EMBL/GenBank/DDBJ databases">
        <title>Whole genome shotgun sequence of Segetibacter aerophilus NBRC 106135.</title>
        <authorList>
            <person name="Hosoyama A."/>
            <person name="Uohara A."/>
            <person name="Ohji S."/>
            <person name="Ichikawa N."/>
        </authorList>
    </citation>
    <scope>NUCLEOTIDE SEQUENCE [LARGE SCALE GENOMIC DNA]</scope>
    <source>
        <strain evidence="2 3">NBRC 106135</strain>
    </source>
</reference>
<dbReference type="PANTHER" id="PTHR14136">
    <property type="entry name" value="BTB_POZ DOMAIN-CONTAINING PROTEIN KCTD9"/>
    <property type="match status" value="1"/>
</dbReference>
<dbReference type="EMBL" id="BJYT01000002">
    <property type="protein sequence ID" value="GEO08281.1"/>
    <property type="molecule type" value="Genomic_DNA"/>
</dbReference>
<dbReference type="AlphaFoldDB" id="A0A512B8I9"/>
<evidence type="ECO:0000259" key="1">
    <source>
        <dbReference type="Pfam" id="PF13676"/>
    </source>
</evidence>
<keyword evidence="3" id="KW-1185">Reference proteome</keyword>
<dbReference type="InterPro" id="IPR051082">
    <property type="entry name" value="Pentapeptide-BTB/POZ_domain"/>
</dbReference>
<sequence length="502" mass="57120">MQCFAHTLETLTQAVMSQEIFISYRRKDTGGYAGRLFDYLKKEYGAENVLFDIEVDATVEELRSWVKRVIPRSAVVIILIGENWLENSFKRRRLDEKDDIVCLEIELAIKNEVPLIPLLVDGANFPNISELPQSIQKIALYKGYEINNSFWKAKFQVLIHAISSIIKNHTPIINKGVKSWNSWRKENESIHPNLEGANLEKKNLEYIDLSFSILRRANLRGANLRGAILHHADFTNAILEDVNLESSEGNETDFIHADLTRANFKNALFNKADFSHANMNEANLTGTFLEQCQVFGVSIWDAKLDNAQQRNLYLGDPKTGNTFAVDSIETAVVIHLLLSGGGIKNIVDTITSKSILILGRFTPERKVILDALRDALRKHNYIPLLFDFQKPQLRDITEIISLLAHMSRFIIADLTDATMIMHELSFIIPNLPSIPIVSICEANCIITSMFEASLRYPWVLKPVLYKDEKEIIEKVYEIVIAPAEEIIAARKNSLIERDKNLQ</sequence>
<dbReference type="Gene3D" id="2.160.20.80">
    <property type="entry name" value="E3 ubiquitin-protein ligase SopA"/>
    <property type="match status" value="1"/>
</dbReference>
<feature type="domain" description="TIR" evidence="1">
    <location>
        <begin position="20"/>
        <end position="144"/>
    </location>
</feature>
<protein>
    <recommendedName>
        <fullName evidence="1">TIR domain-containing protein</fullName>
    </recommendedName>
</protein>
<dbReference type="InterPro" id="IPR035897">
    <property type="entry name" value="Toll_tir_struct_dom_sf"/>
</dbReference>
<dbReference type="Gene3D" id="3.40.50.10140">
    <property type="entry name" value="Toll/interleukin-1 receptor homology (TIR) domain"/>
    <property type="match status" value="1"/>
</dbReference>
<evidence type="ECO:0000313" key="2">
    <source>
        <dbReference type="EMBL" id="GEO08281.1"/>
    </source>
</evidence>
<evidence type="ECO:0000313" key="3">
    <source>
        <dbReference type="Proteomes" id="UP000321513"/>
    </source>
</evidence>
<dbReference type="InterPro" id="IPR001646">
    <property type="entry name" value="5peptide_repeat"/>
</dbReference>
<dbReference type="GO" id="GO:0007165">
    <property type="term" value="P:signal transduction"/>
    <property type="evidence" value="ECO:0007669"/>
    <property type="project" value="InterPro"/>
</dbReference>
<dbReference type="Proteomes" id="UP000321513">
    <property type="component" value="Unassembled WGS sequence"/>
</dbReference>